<dbReference type="GO" id="GO:0006886">
    <property type="term" value="P:intracellular protein transport"/>
    <property type="evidence" value="ECO:0007669"/>
    <property type="project" value="InterPro"/>
</dbReference>
<dbReference type="InterPro" id="IPR045242">
    <property type="entry name" value="Syntaxin"/>
</dbReference>
<evidence type="ECO:0000256" key="1">
    <source>
        <dbReference type="ARBA" id="ARBA00009063"/>
    </source>
</evidence>
<evidence type="ECO:0000259" key="4">
    <source>
        <dbReference type="PROSITE" id="PS50192"/>
    </source>
</evidence>
<comment type="caution">
    <text evidence="5">The sequence shown here is derived from an EMBL/GenBank/DDBJ whole genome shotgun (WGS) entry which is preliminary data.</text>
</comment>
<feature type="domain" description="T-SNARE coiled-coil homology" evidence="4">
    <location>
        <begin position="16"/>
        <end position="78"/>
    </location>
</feature>
<dbReference type="GO" id="GO:0000149">
    <property type="term" value="F:SNARE binding"/>
    <property type="evidence" value="ECO:0007669"/>
    <property type="project" value="TreeGrafter"/>
</dbReference>
<dbReference type="SMART" id="SM00397">
    <property type="entry name" value="t_SNARE"/>
    <property type="match status" value="1"/>
</dbReference>
<dbReference type="GO" id="GO:0048278">
    <property type="term" value="P:vesicle docking"/>
    <property type="evidence" value="ECO:0007669"/>
    <property type="project" value="TreeGrafter"/>
</dbReference>
<dbReference type="EMBL" id="RQTK01000302">
    <property type="protein sequence ID" value="RUS82112.1"/>
    <property type="molecule type" value="Genomic_DNA"/>
</dbReference>
<proteinExistence type="inferred from homology"/>
<dbReference type="GO" id="GO:0006887">
    <property type="term" value="P:exocytosis"/>
    <property type="evidence" value="ECO:0007669"/>
    <property type="project" value="TreeGrafter"/>
</dbReference>
<dbReference type="PANTHER" id="PTHR19957:SF139">
    <property type="entry name" value="SYNTAXIN-17"/>
    <property type="match status" value="1"/>
</dbReference>
<dbReference type="STRING" id="188477.A0A3S0ZLY8"/>
<dbReference type="InterPro" id="IPR006012">
    <property type="entry name" value="Syntaxin/epimorphin_CS"/>
</dbReference>
<dbReference type="GO" id="GO:0005886">
    <property type="term" value="C:plasma membrane"/>
    <property type="evidence" value="ECO:0007669"/>
    <property type="project" value="TreeGrafter"/>
</dbReference>
<feature type="transmembrane region" description="Helical" evidence="3">
    <location>
        <begin position="109"/>
        <end position="128"/>
    </location>
</feature>
<dbReference type="SUPFAM" id="SSF58038">
    <property type="entry name" value="SNARE fusion complex"/>
    <property type="match status" value="1"/>
</dbReference>
<evidence type="ECO:0000256" key="3">
    <source>
        <dbReference type="SAM" id="Phobius"/>
    </source>
</evidence>
<dbReference type="PROSITE" id="PS50192">
    <property type="entry name" value="T_SNARE"/>
    <property type="match status" value="1"/>
</dbReference>
<dbReference type="GO" id="GO:0031201">
    <property type="term" value="C:SNARE complex"/>
    <property type="evidence" value="ECO:0007669"/>
    <property type="project" value="TreeGrafter"/>
</dbReference>
<keyword evidence="3" id="KW-0812">Transmembrane</keyword>
<gene>
    <name evidence="5" type="ORF">EGW08_010124</name>
</gene>
<dbReference type="Proteomes" id="UP000271974">
    <property type="component" value="Unassembled WGS sequence"/>
</dbReference>
<name>A0A3S0ZLY8_ELYCH</name>
<reference evidence="5 6" key="1">
    <citation type="submission" date="2019-01" db="EMBL/GenBank/DDBJ databases">
        <title>A draft genome assembly of the solar-powered sea slug Elysia chlorotica.</title>
        <authorList>
            <person name="Cai H."/>
            <person name="Li Q."/>
            <person name="Fang X."/>
            <person name="Li J."/>
            <person name="Curtis N.E."/>
            <person name="Altenburger A."/>
            <person name="Shibata T."/>
            <person name="Feng M."/>
            <person name="Maeda T."/>
            <person name="Schwartz J.A."/>
            <person name="Shigenobu S."/>
            <person name="Lundholm N."/>
            <person name="Nishiyama T."/>
            <person name="Yang H."/>
            <person name="Hasebe M."/>
            <person name="Li S."/>
            <person name="Pierce S.K."/>
            <person name="Wang J."/>
        </authorList>
    </citation>
    <scope>NUCLEOTIDE SEQUENCE [LARGE SCALE GENOMIC DNA]</scope>
    <source>
        <strain evidence="5">EC2010</strain>
        <tissue evidence="5">Whole organism of an adult</tissue>
    </source>
</reference>
<evidence type="ECO:0000313" key="5">
    <source>
        <dbReference type="EMBL" id="RUS82112.1"/>
    </source>
</evidence>
<dbReference type="GO" id="GO:0006906">
    <property type="term" value="P:vesicle fusion"/>
    <property type="evidence" value="ECO:0007669"/>
    <property type="project" value="TreeGrafter"/>
</dbReference>
<keyword evidence="3" id="KW-0472">Membrane</keyword>
<feature type="transmembrane region" description="Helical" evidence="3">
    <location>
        <begin position="84"/>
        <end position="103"/>
    </location>
</feature>
<dbReference type="OrthoDB" id="10035606at2759"/>
<evidence type="ECO:0000313" key="6">
    <source>
        <dbReference type="Proteomes" id="UP000271974"/>
    </source>
</evidence>
<evidence type="ECO:0000256" key="2">
    <source>
        <dbReference type="SAM" id="MobiDB-lite"/>
    </source>
</evidence>
<dbReference type="Gene3D" id="1.20.5.110">
    <property type="match status" value="1"/>
</dbReference>
<feature type="region of interest" description="Disordered" evidence="2">
    <location>
        <begin position="163"/>
        <end position="197"/>
    </location>
</feature>
<keyword evidence="6" id="KW-1185">Reference proteome</keyword>
<comment type="similarity">
    <text evidence="1">Belongs to the syntaxin family.</text>
</comment>
<dbReference type="InterPro" id="IPR000727">
    <property type="entry name" value="T_SNARE_dom"/>
</dbReference>
<protein>
    <recommendedName>
        <fullName evidence="4">t-SNARE coiled-coil homology domain-containing protein</fullName>
    </recommendedName>
</protein>
<dbReference type="PANTHER" id="PTHR19957">
    <property type="entry name" value="SYNTAXIN"/>
    <property type="match status" value="1"/>
</dbReference>
<accession>A0A3S0ZLY8</accession>
<dbReference type="PROSITE" id="PS00914">
    <property type="entry name" value="SYNTAXIN"/>
    <property type="match status" value="1"/>
</dbReference>
<keyword evidence="3" id="KW-1133">Transmembrane helix</keyword>
<sequence length="229" mass="23960">MTTYAPAPVTTDLHVAPQHTDASNSWEQLQENIVELNDLVHHFADEVEQQGETLNTIEENIDSAEINVKEGTTSLAQASKYKSAMLPVVGAVVGGMVGGPIGFVAGMKLGGLAGVVGGAAGFAGGRMLKKHQSKIDQVELENLSDKRSISITETNDSTLAEMEGRGTTHCGSESSTFKQLSSNQEDSNQGDGAGQAQGGIASITDIYSGVASSFKSLFTPQSDAQKEKS</sequence>
<dbReference type="GO" id="GO:0012505">
    <property type="term" value="C:endomembrane system"/>
    <property type="evidence" value="ECO:0007669"/>
    <property type="project" value="TreeGrafter"/>
</dbReference>
<organism evidence="5 6">
    <name type="scientific">Elysia chlorotica</name>
    <name type="common">Eastern emerald elysia</name>
    <name type="synonym">Sea slug</name>
    <dbReference type="NCBI Taxonomy" id="188477"/>
    <lineage>
        <taxon>Eukaryota</taxon>
        <taxon>Metazoa</taxon>
        <taxon>Spiralia</taxon>
        <taxon>Lophotrochozoa</taxon>
        <taxon>Mollusca</taxon>
        <taxon>Gastropoda</taxon>
        <taxon>Heterobranchia</taxon>
        <taxon>Euthyneura</taxon>
        <taxon>Panpulmonata</taxon>
        <taxon>Sacoglossa</taxon>
        <taxon>Placobranchoidea</taxon>
        <taxon>Plakobranchidae</taxon>
        <taxon>Elysia</taxon>
    </lineage>
</organism>
<dbReference type="GO" id="GO:0005484">
    <property type="term" value="F:SNAP receptor activity"/>
    <property type="evidence" value="ECO:0007669"/>
    <property type="project" value="InterPro"/>
</dbReference>
<feature type="compositionally biased region" description="Polar residues" evidence="2">
    <location>
        <begin position="169"/>
        <end position="187"/>
    </location>
</feature>
<dbReference type="AlphaFoldDB" id="A0A3S0ZLY8"/>